<keyword evidence="6 15" id="KW-0863">Zinc-finger</keyword>
<dbReference type="PANTHER" id="PTHR22993">
    <property type="entry name" value="FORMAMIDOPYRIMIDINE-DNA GLYCOSYLASE"/>
    <property type="match status" value="1"/>
</dbReference>
<evidence type="ECO:0000256" key="6">
    <source>
        <dbReference type="ARBA" id="ARBA00022771"/>
    </source>
</evidence>
<keyword evidence="7 15" id="KW-0378">Hydrolase</keyword>
<dbReference type="InterPro" id="IPR035937">
    <property type="entry name" value="FPG_N"/>
</dbReference>
<dbReference type="NCBIfam" id="TIGR00577">
    <property type="entry name" value="fpg"/>
    <property type="match status" value="1"/>
</dbReference>
<keyword evidence="19" id="KW-1185">Reference proteome</keyword>
<comment type="subunit">
    <text evidence="3 15">Monomer.</text>
</comment>
<evidence type="ECO:0000256" key="7">
    <source>
        <dbReference type="ARBA" id="ARBA00022801"/>
    </source>
</evidence>
<evidence type="ECO:0000256" key="15">
    <source>
        <dbReference type="HAMAP-Rule" id="MF_00103"/>
    </source>
</evidence>
<proteinExistence type="inferred from homology"/>
<dbReference type="PATRIC" id="fig|1088721.3.peg.1312"/>
<dbReference type="PANTHER" id="PTHR22993:SF9">
    <property type="entry name" value="FORMAMIDOPYRIMIDINE-DNA GLYCOSYLASE"/>
    <property type="match status" value="1"/>
</dbReference>
<dbReference type="Pfam" id="PF06831">
    <property type="entry name" value="H2TH"/>
    <property type="match status" value="1"/>
</dbReference>
<dbReference type="SUPFAM" id="SSF57716">
    <property type="entry name" value="Glucocorticoid receptor-like (DNA-binding domain)"/>
    <property type="match status" value="1"/>
</dbReference>
<keyword evidence="11 15" id="KW-0456">Lyase</keyword>
<dbReference type="InterPro" id="IPR010979">
    <property type="entry name" value="Ribosomal_uS13-like_H2TH"/>
</dbReference>
<keyword evidence="10 15" id="KW-0234">DNA repair</keyword>
<comment type="cofactor">
    <cofactor evidence="15">
        <name>Zn(2+)</name>
        <dbReference type="ChEBI" id="CHEBI:29105"/>
    </cofactor>
    <text evidence="15">Binds 1 zinc ion per subunit.</text>
</comment>
<dbReference type="EC" id="3.2.2.23" evidence="15"/>
<evidence type="ECO:0000256" key="5">
    <source>
        <dbReference type="ARBA" id="ARBA00022763"/>
    </source>
</evidence>
<dbReference type="InterPro" id="IPR012319">
    <property type="entry name" value="FPG_cat"/>
</dbReference>
<evidence type="ECO:0000256" key="13">
    <source>
        <dbReference type="ARBA" id="ARBA00023295"/>
    </source>
</evidence>
<feature type="binding site" evidence="15">
    <location>
        <position position="114"/>
    </location>
    <ligand>
        <name>DNA</name>
        <dbReference type="ChEBI" id="CHEBI:16991"/>
    </ligand>
</feature>
<evidence type="ECO:0000256" key="2">
    <source>
        <dbReference type="ARBA" id="ARBA00009409"/>
    </source>
</evidence>
<dbReference type="EC" id="4.2.99.18" evidence="15"/>
<sequence length="294" mass="32012">MASAARPNDHEAMTGAHRAPICMAMPELPEVETTVRGLARFLEGERIARIAVNRPDLRRPFPPDLVQVMTGATVTAMGRRAKYGLIHSDRGQTMVFHLGMSGRWRIEPERPEKHDHLVIETGSGHVLALNDARRFGSVDLVATDGLETWGPFADMGPEPLGDALTAAHLRAAFKDRTAPIKQLLLDQSIVAGLGNIYVCEALFRSGIRPDKAAGRVSLAALARLVPAIREVLTESIAAGGSTIRDYAQPTGELGYFATSWQVYGREGQACTCGAPVLRFVQGGRSTFWCRRCQK</sequence>
<protein>
    <recommendedName>
        <fullName evidence="15">Formamidopyrimidine-DNA glycosylase</fullName>
        <shortName evidence="15">Fapy-DNA glycosylase</shortName>
        <ecNumber evidence="15">3.2.2.23</ecNumber>
    </recommendedName>
    <alternativeName>
        <fullName evidence="15">DNA-(apurinic or apyrimidinic site) lyase MutM</fullName>
        <shortName evidence="15">AP lyase MutM</shortName>
        <ecNumber evidence="15">4.2.99.18</ecNumber>
    </alternativeName>
</protein>
<dbReference type="NCBIfam" id="NF002211">
    <property type="entry name" value="PRK01103.1"/>
    <property type="match status" value="1"/>
</dbReference>
<feature type="active site" description="Proton donor" evidence="15">
    <location>
        <position position="27"/>
    </location>
</feature>
<dbReference type="InterPro" id="IPR000214">
    <property type="entry name" value="Znf_DNA_glyclase/AP_lyase"/>
</dbReference>
<dbReference type="GO" id="GO:0003684">
    <property type="term" value="F:damaged DNA binding"/>
    <property type="evidence" value="ECO:0007669"/>
    <property type="project" value="InterPro"/>
</dbReference>
<dbReference type="SMART" id="SM01232">
    <property type="entry name" value="H2TH"/>
    <property type="match status" value="1"/>
</dbReference>
<feature type="domain" description="FPG-type" evidence="16">
    <location>
        <begin position="261"/>
        <end position="294"/>
    </location>
</feature>
<feature type="active site" description="Proton donor; for beta-elimination activity" evidence="15">
    <location>
        <position position="82"/>
    </location>
</feature>
<gene>
    <name evidence="15" type="primary">mutM</name>
    <name evidence="15" type="synonym">fpg</name>
    <name evidence="18" type="ORF">NSU_1330</name>
</gene>
<dbReference type="Proteomes" id="UP000004030">
    <property type="component" value="Unassembled WGS sequence"/>
</dbReference>
<dbReference type="InterPro" id="IPR010663">
    <property type="entry name" value="Znf_FPG/IleRS"/>
</dbReference>
<dbReference type="InterPro" id="IPR015887">
    <property type="entry name" value="DNA_glyclase_Znf_dom_DNA_BS"/>
</dbReference>
<feature type="binding site" evidence="15">
    <location>
        <position position="176"/>
    </location>
    <ligand>
        <name>DNA</name>
        <dbReference type="ChEBI" id="CHEBI:16991"/>
    </ligand>
</feature>
<dbReference type="GO" id="GO:0006284">
    <property type="term" value="P:base-excision repair"/>
    <property type="evidence" value="ECO:0007669"/>
    <property type="project" value="InterPro"/>
</dbReference>
<comment type="catalytic activity">
    <reaction evidence="14 15">
        <text>2'-deoxyribonucleotide-(2'-deoxyribose 5'-phosphate)-2'-deoxyribonucleotide-DNA = a 3'-end 2'-deoxyribonucleotide-(2,3-dehydro-2,3-deoxyribose 5'-phosphate)-DNA + a 5'-end 5'-phospho-2'-deoxyribonucleoside-DNA + H(+)</text>
        <dbReference type="Rhea" id="RHEA:66592"/>
        <dbReference type="Rhea" id="RHEA-COMP:13180"/>
        <dbReference type="Rhea" id="RHEA-COMP:16897"/>
        <dbReference type="Rhea" id="RHEA-COMP:17067"/>
        <dbReference type="ChEBI" id="CHEBI:15378"/>
        <dbReference type="ChEBI" id="CHEBI:136412"/>
        <dbReference type="ChEBI" id="CHEBI:157695"/>
        <dbReference type="ChEBI" id="CHEBI:167181"/>
        <dbReference type="EC" id="4.2.99.18"/>
    </reaction>
</comment>
<evidence type="ECO:0000256" key="12">
    <source>
        <dbReference type="ARBA" id="ARBA00023268"/>
    </source>
</evidence>
<name>G6EAD2_9SPHN</name>
<dbReference type="HAMAP" id="MF_00103">
    <property type="entry name" value="Fapy_DNA_glycosyl"/>
    <property type="match status" value="1"/>
</dbReference>
<dbReference type="AlphaFoldDB" id="G6EAD2"/>
<organism evidence="18 19">
    <name type="scientific">Novosphingobium pentaromativorans US6-1</name>
    <dbReference type="NCBI Taxonomy" id="1088721"/>
    <lineage>
        <taxon>Bacteria</taxon>
        <taxon>Pseudomonadati</taxon>
        <taxon>Pseudomonadota</taxon>
        <taxon>Alphaproteobacteria</taxon>
        <taxon>Sphingomonadales</taxon>
        <taxon>Sphingomonadaceae</taxon>
        <taxon>Novosphingobium</taxon>
    </lineage>
</organism>
<evidence type="ECO:0000256" key="14">
    <source>
        <dbReference type="ARBA" id="ARBA00044632"/>
    </source>
</evidence>
<evidence type="ECO:0000256" key="8">
    <source>
        <dbReference type="ARBA" id="ARBA00022833"/>
    </source>
</evidence>
<evidence type="ECO:0000313" key="18">
    <source>
        <dbReference type="EMBL" id="EHJ61569.1"/>
    </source>
</evidence>
<keyword evidence="8 15" id="KW-0862">Zinc</keyword>
<dbReference type="SUPFAM" id="SSF46946">
    <property type="entry name" value="S13-like H2TH domain"/>
    <property type="match status" value="1"/>
</dbReference>
<dbReference type="GO" id="GO:0034039">
    <property type="term" value="F:8-oxo-7,8-dihydroguanine DNA N-glycosylase activity"/>
    <property type="evidence" value="ECO:0007669"/>
    <property type="project" value="TreeGrafter"/>
</dbReference>
<dbReference type="InterPro" id="IPR020629">
    <property type="entry name" value="FPG_Glyclase"/>
</dbReference>
<dbReference type="InterPro" id="IPR015886">
    <property type="entry name" value="H2TH_FPG"/>
</dbReference>
<evidence type="ECO:0000256" key="3">
    <source>
        <dbReference type="ARBA" id="ARBA00011245"/>
    </source>
</evidence>
<evidence type="ECO:0000256" key="4">
    <source>
        <dbReference type="ARBA" id="ARBA00022723"/>
    </source>
</evidence>
<reference evidence="18 19" key="1">
    <citation type="journal article" date="2012" name="J. Bacteriol.">
        <title>Genome sequence of benzo(a)pyrene-degrading bacterium Novosphingobium pentaromativorans US6-1.</title>
        <authorList>
            <person name="Luo Y.R."/>
            <person name="Kang S.G."/>
            <person name="Kim S.J."/>
            <person name="Kim M.R."/>
            <person name="Li N."/>
            <person name="Lee J.H."/>
            <person name="Kwon K.K."/>
        </authorList>
    </citation>
    <scope>NUCLEOTIDE SEQUENCE [LARGE SCALE GENOMIC DNA]</scope>
    <source>
        <strain evidence="18 19">US6-1</strain>
    </source>
</reference>
<comment type="caution">
    <text evidence="18">The sequence shown here is derived from an EMBL/GenBank/DDBJ whole genome shotgun (WGS) entry which is preliminary data.</text>
</comment>
<dbReference type="Gene3D" id="3.20.190.10">
    <property type="entry name" value="MutM-like, N-terminal"/>
    <property type="match status" value="1"/>
</dbReference>
<dbReference type="GO" id="GO:0008270">
    <property type="term" value="F:zinc ion binding"/>
    <property type="evidence" value="ECO:0007669"/>
    <property type="project" value="UniProtKB-UniRule"/>
</dbReference>
<dbReference type="FunFam" id="1.10.8.50:FF:000003">
    <property type="entry name" value="Formamidopyrimidine-DNA glycosylase"/>
    <property type="match status" value="1"/>
</dbReference>
<dbReference type="Pfam" id="PF01149">
    <property type="entry name" value="Fapy_DNA_glyco"/>
    <property type="match status" value="1"/>
</dbReference>
<comment type="catalytic activity">
    <reaction evidence="1 15">
        <text>Hydrolysis of DNA containing ring-opened 7-methylguanine residues, releasing 2,6-diamino-4-hydroxy-5-(N-methyl)formamidopyrimidine.</text>
        <dbReference type="EC" id="3.2.2.23"/>
    </reaction>
</comment>
<evidence type="ECO:0000259" key="16">
    <source>
        <dbReference type="PROSITE" id="PS51066"/>
    </source>
</evidence>
<dbReference type="SMART" id="SM00898">
    <property type="entry name" value="Fapy_DNA_glyco"/>
    <property type="match status" value="1"/>
</dbReference>
<feature type="active site" description="Proton donor; for delta-elimination activity" evidence="15">
    <location>
        <position position="284"/>
    </location>
</feature>
<dbReference type="PROSITE" id="PS51066">
    <property type="entry name" value="ZF_FPG_2"/>
    <property type="match status" value="1"/>
</dbReference>
<dbReference type="Pfam" id="PF06827">
    <property type="entry name" value="zf-FPG_IleRS"/>
    <property type="match status" value="1"/>
</dbReference>
<dbReference type="eggNOG" id="COG0266">
    <property type="taxonomic scope" value="Bacteria"/>
</dbReference>
<feature type="binding site" evidence="15">
    <location>
        <position position="133"/>
    </location>
    <ligand>
        <name>DNA</name>
        <dbReference type="ChEBI" id="CHEBI:16991"/>
    </ligand>
</feature>
<dbReference type="STRING" id="1088721.JI59_13465"/>
<accession>G6EAD2</accession>
<keyword evidence="4 15" id="KW-0479">Metal-binding</keyword>
<feature type="active site" description="Schiff-base intermediate with DNA" evidence="15">
    <location>
        <position position="26"/>
    </location>
</feature>
<keyword evidence="9 15" id="KW-0238">DNA-binding</keyword>
<comment type="similarity">
    <text evidence="2 15">Belongs to the FPG family.</text>
</comment>
<dbReference type="CDD" id="cd08966">
    <property type="entry name" value="EcFpg-like_N"/>
    <property type="match status" value="1"/>
</dbReference>
<dbReference type="Gene3D" id="1.10.8.50">
    <property type="match status" value="1"/>
</dbReference>
<evidence type="ECO:0000256" key="11">
    <source>
        <dbReference type="ARBA" id="ARBA00023239"/>
    </source>
</evidence>
<feature type="domain" description="Formamidopyrimidine-DNA glycosylase catalytic" evidence="17">
    <location>
        <begin position="26"/>
        <end position="136"/>
    </location>
</feature>
<dbReference type="SUPFAM" id="SSF81624">
    <property type="entry name" value="N-terminal domain of MutM-like DNA repair proteins"/>
    <property type="match status" value="1"/>
</dbReference>
<evidence type="ECO:0000259" key="17">
    <source>
        <dbReference type="PROSITE" id="PS51068"/>
    </source>
</evidence>
<evidence type="ECO:0000256" key="10">
    <source>
        <dbReference type="ARBA" id="ARBA00023204"/>
    </source>
</evidence>
<keyword evidence="13 15" id="KW-0326">Glycosidase</keyword>
<keyword evidence="5 15" id="KW-0227">DNA damage</keyword>
<dbReference type="PROSITE" id="PS01242">
    <property type="entry name" value="ZF_FPG_1"/>
    <property type="match status" value="1"/>
</dbReference>
<dbReference type="GO" id="GO:0140078">
    <property type="term" value="F:class I DNA-(apurinic or apyrimidinic site) endonuclease activity"/>
    <property type="evidence" value="ECO:0007669"/>
    <property type="project" value="UniProtKB-EC"/>
</dbReference>
<evidence type="ECO:0000256" key="1">
    <source>
        <dbReference type="ARBA" id="ARBA00001668"/>
    </source>
</evidence>
<comment type="function">
    <text evidence="15">Involved in base excision repair of DNA damaged by oxidation or by mutagenic agents. Acts as DNA glycosylase that recognizes and removes damaged bases. Has a preference for oxidized purines, such as 7,8-dihydro-8-oxoguanine (8-oxoG). Has AP (apurinic/apyrimidinic) lyase activity and introduces nicks in the DNA strand. Cleaves the DNA backbone by beta-delta elimination to generate a single-strand break at the site of the removed base with both 3'- and 5'-phosphates.</text>
</comment>
<evidence type="ECO:0000313" key="19">
    <source>
        <dbReference type="Proteomes" id="UP000004030"/>
    </source>
</evidence>
<dbReference type="EMBL" id="AGFM01000017">
    <property type="protein sequence ID" value="EHJ61569.1"/>
    <property type="molecule type" value="Genomic_DNA"/>
</dbReference>
<keyword evidence="12 15" id="KW-0511">Multifunctional enzyme</keyword>
<evidence type="ECO:0000256" key="9">
    <source>
        <dbReference type="ARBA" id="ARBA00023125"/>
    </source>
</evidence>
<dbReference type="PROSITE" id="PS51068">
    <property type="entry name" value="FPG_CAT"/>
    <property type="match status" value="1"/>
</dbReference>